<protein>
    <recommendedName>
        <fullName evidence="4">Lantibiotic biosynthesis protein</fullName>
    </recommendedName>
</protein>
<dbReference type="Proteomes" id="UP000070498">
    <property type="component" value="Unassembled WGS sequence"/>
</dbReference>
<dbReference type="PRINTS" id="PR01955">
    <property type="entry name" value="LANCFRANKIA"/>
</dbReference>
<dbReference type="InterPro" id="IPR012341">
    <property type="entry name" value="6hp_glycosidase-like_sf"/>
</dbReference>
<dbReference type="STRING" id="2052828.ATO67_18715"/>
<dbReference type="SMART" id="SM01260">
    <property type="entry name" value="LANC_like"/>
    <property type="match status" value="1"/>
</dbReference>
<keyword evidence="1" id="KW-0479">Metal-binding</keyword>
<dbReference type="RefSeq" id="WP_067652744.1">
    <property type="nucleotide sequence ID" value="NZ_KQ961034.1"/>
</dbReference>
<evidence type="ECO:0000313" key="3">
    <source>
        <dbReference type="Proteomes" id="UP000070498"/>
    </source>
</evidence>
<evidence type="ECO:0008006" key="4">
    <source>
        <dbReference type="Google" id="ProtNLM"/>
    </source>
</evidence>
<organism evidence="2 3">
    <name type="scientific">Agrobacterium bohemicum</name>
    <dbReference type="NCBI Taxonomy" id="2052828"/>
    <lineage>
        <taxon>Bacteria</taxon>
        <taxon>Pseudomonadati</taxon>
        <taxon>Pseudomonadota</taxon>
        <taxon>Alphaproteobacteria</taxon>
        <taxon>Hyphomicrobiales</taxon>
        <taxon>Rhizobiaceae</taxon>
        <taxon>Rhizobium/Agrobacterium group</taxon>
        <taxon>Agrobacterium</taxon>
    </lineage>
</organism>
<dbReference type="InterPro" id="IPR007822">
    <property type="entry name" value="LANC-like"/>
</dbReference>
<sequence length="426" mass="45623">MNSMTFPSAHITQNKSRFLEAATRIGAQLCRDALWDDGRCTWMGWAMTVADGNATAAYRTASVSLYDGVAGIALFLGRLAVHAPSPRLIATIDGAVRQVQARLPDLDSPPQRGFYTGSLGAAYMLCEIGGALDRPQWVEQGLALAEHHAGQAFPDEATDVIAGCASAIPALIHLGKRYARPELTNAAIHHAEKLLVAGVLDTNGLSWPSLMPKHRNLLGYAHGVSGMATALLEAHAVSGNEALLHGAEEALRYERSWFDASQEGWPDFRIDTITSGAAALPPTCNCTWCNGSAGIGLSRLRLMELLPADEIARDEVNIALQDASRLLTTPAAPQTMDLCLCHGLAGTADFVLSAGVQLNREDVAVHADQVGHYIMDTYLDTELPLPCGVHQRGEAPGLLLGTAGIGYFFLRLMERETLPSILLLKT</sequence>
<proteinExistence type="predicted"/>
<comment type="caution">
    <text evidence="2">The sequence shown here is derived from an EMBL/GenBank/DDBJ whole genome shotgun (WGS) entry which is preliminary data.</text>
</comment>
<evidence type="ECO:0000256" key="1">
    <source>
        <dbReference type="PIRSR" id="PIRSR607822-1"/>
    </source>
</evidence>
<dbReference type="SUPFAM" id="SSF158745">
    <property type="entry name" value="LanC-like"/>
    <property type="match status" value="1"/>
</dbReference>
<feature type="binding site" evidence="1">
    <location>
        <position position="289"/>
    </location>
    <ligand>
        <name>Zn(2+)</name>
        <dbReference type="ChEBI" id="CHEBI:29105"/>
    </ligand>
</feature>
<dbReference type="GO" id="GO:0046872">
    <property type="term" value="F:metal ion binding"/>
    <property type="evidence" value="ECO:0007669"/>
    <property type="project" value="UniProtKB-KW"/>
</dbReference>
<evidence type="ECO:0000313" key="2">
    <source>
        <dbReference type="EMBL" id="KXG87668.1"/>
    </source>
</evidence>
<feature type="binding site" evidence="1">
    <location>
        <position position="341"/>
    </location>
    <ligand>
        <name>Zn(2+)</name>
        <dbReference type="ChEBI" id="CHEBI:29105"/>
    </ligand>
</feature>
<accession>A0A135P8I6</accession>
<dbReference type="GO" id="GO:0005975">
    <property type="term" value="P:carbohydrate metabolic process"/>
    <property type="evidence" value="ECO:0007669"/>
    <property type="project" value="InterPro"/>
</dbReference>
<dbReference type="AlphaFoldDB" id="A0A135P8I6"/>
<dbReference type="PRINTS" id="PR01950">
    <property type="entry name" value="LANCSUPER"/>
</dbReference>
<gene>
    <name evidence="2" type="ORF">ATO67_18715</name>
</gene>
<dbReference type="GO" id="GO:0031179">
    <property type="term" value="P:peptide modification"/>
    <property type="evidence" value="ECO:0007669"/>
    <property type="project" value="InterPro"/>
</dbReference>
<name>A0A135P8I6_9HYPH</name>
<keyword evidence="3" id="KW-1185">Reference proteome</keyword>
<dbReference type="EMBL" id="LNUW01000004">
    <property type="protein sequence ID" value="KXG87668.1"/>
    <property type="molecule type" value="Genomic_DNA"/>
</dbReference>
<keyword evidence="1" id="KW-0862">Zinc</keyword>
<feature type="binding site" evidence="1">
    <location>
        <position position="342"/>
    </location>
    <ligand>
        <name>Zn(2+)</name>
        <dbReference type="ChEBI" id="CHEBI:29105"/>
    </ligand>
</feature>
<reference evidence="2 3" key="1">
    <citation type="submission" date="2015-11" db="EMBL/GenBank/DDBJ databases">
        <title>Draft genome sequence of Agrobacterium sp. R89-1.</title>
        <authorList>
            <person name="Zahradnik J."/>
            <person name="Kyslikova E."/>
            <person name="Palyzova A."/>
            <person name="Kyslik P."/>
        </authorList>
    </citation>
    <scope>NUCLEOTIDE SEQUENCE [LARGE SCALE GENOMIC DNA]</scope>
    <source>
        <strain evidence="2 3">R89-1</strain>
    </source>
</reference>
<dbReference type="Gene3D" id="1.50.10.10">
    <property type="match status" value="1"/>
</dbReference>
<dbReference type="Pfam" id="PF05147">
    <property type="entry name" value="LANC_like"/>
    <property type="match status" value="1"/>
</dbReference>